<keyword evidence="4" id="KW-0158">Chromosome</keyword>
<protein>
    <submittedName>
        <fullName evidence="14">Uncharacterized protein LOC113499097</fullName>
    </submittedName>
</protein>
<dbReference type="RefSeq" id="XP_026735256.1">
    <property type="nucleotide sequence ID" value="XM_026879455.1"/>
</dbReference>
<evidence type="ECO:0000256" key="4">
    <source>
        <dbReference type="ARBA" id="ARBA00022454"/>
    </source>
</evidence>
<dbReference type="GO" id="GO:0042393">
    <property type="term" value="F:histone binding"/>
    <property type="evidence" value="ECO:0007669"/>
    <property type="project" value="InterPro"/>
</dbReference>
<feature type="coiled-coil region" evidence="10">
    <location>
        <begin position="312"/>
        <end position="339"/>
    </location>
</feature>
<keyword evidence="8" id="KW-0143">Chaperone</keyword>
<evidence type="ECO:0000256" key="10">
    <source>
        <dbReference type="SAM" id="Coils"/>
    </source>
</evidence>
<evidence type="ECO:0000256" key="8">
    <source>
        <dbReference type="ARBA" id="ARBA00023186"/>
    </source>
</evidence>
<evidence type="ECO:0000256" key="3">
    <source>
        <dbReference type="ARBA" id="ARBA00004496"/>
    </source>
</evidence>
<keyword evidence="9" id="KW-0539">Nucleus</keyword>
<evidence type="ECO:0000256" key="2">
    <source>
        <dbReference type="ARBA" id="ARBA00004286"/>
    </source>
</evidence>
<comment type="subcellular location">
    <subcellularLocation>
        <location evidence="2">Chromosome</location>
    </subcellularLocation>
    <subcellularLocation>
        <location evidence="3">Cytoplasm</location>
    </subcellularLocation>
    <subcellularLocation>
        <location evidence="1">Nucleus</location>
    </subcellularLocation>
</comment>
<dbReference type="InterPro" id="IPR038298">
    <property type="entry name" value="Daxx_N_sf"/>
</dbReference>
<dbReference type="KEGG" id="tnl:113499097"/>
<feature type="region of interest" description="Disordered" evidence="11">
    <location>
        <begin position="532"/>
        <end position="556"/>
    </location>
</feature>
<dbReference type="GO" id="GO:0006915">
    <property type="term" value="P:apoptotic process"/>
    <property type="evidence" value="ECO:0007669"/>
    <property type="project" value="UniProtKB-KW"/>
</dbReference>
<feature type="region of interest" description="Disordered" evidence="11">
    <location>
        <begin position="589"/>
        <end position="626"/>
    </location>
</feature>
<evidence type="ECO:0000256" key="6">
    <source>
        <dbReference type="ARBA" id="ARBA00022703"/>
    </source>
</evidence>
<reference evidence="14" key="1">
    <citation type="submission" date="2025-08" db="UniProtKB">
        <authorList>
            <consortium name="RefSeq"/>
        </authorList>
    </citation>
    <scope>IDENTIFICATION</scope>
</reference>
<evidence type="ECO:0000256" key="1">
    <source>
        <dbReference type="ARBA" id="ARBA00004123"/>
    </source>
</evidence>
<dbReference type="OrthoDB" id="7492809at2759"/>
<keyword evidence="13" id="KW-1185">Reference proteome</keyword>
<dbReference type="Pfam" id="PF20920">
    <property type="entry name" value="DAXX_hist_bd"/>
    <property type="match status" value="1"/>
</dbReference>
<dbReference type="InParanoid" id="A0A7E5W4T1"/>
<dbReference type="GeneID" id="113499097"/>
<keyword evidence="6" id="KW-0053">Apoptosis</keyword>
<organism evidence="13 14">
    <name type="scientific">Trichoplusia ni</name>
    <name type="common">Cabbage looper</name>
    <dbReference type="NCBI Taxonomy" id="7111"/>
    <lineage>
        <taxon>Eukaryota</taxon>
        <taxon>Metazoa</taxon>
        <taxon>Ecdysozoa</taxon>
        <taxon>Arthropoda</taxon>
        <taxon>Hexapoda</taxon>
        <taxon>Insecta</taxon>
        <taxon>Pterygota</taxon>
        <taxon>Neoptera</taxon>
        <taxon>Endopterygota</taxon>
        <taxon>Lepidoptera</taxon>
        <taxon>Glossata</taxon>
        <taxon>Ditrysia</taxon>
        <taxon>Noctuoidea</taxon>
        <taxon>Noctuidae</taxon>
        <taxon>Plusiinae</taxon>
        <taxon>Trichoplusia</taxon>
    </lineage>
</organism>
<evidence type="ECO:0000256" key="7">
    <source>
        <dbReference type="ARBA" id="ARBA00023054"/>
    </source>
</evidence>
<feature type="domain" description="Daxx histone-binding" evidence="12">
    <location>
        <begin position="427"/>
        <end position="512"/>
    </location>
</feature>
<evidence type="ECO:0000313" key="14">
    <source>
        <dbReference type="RefSeq" id="XP_026735256.1"/>
    </source>
</evidence>
<keyword evidence="7 10" id="KW-0175">Coiled coil</keyword>
<dbReference type="GO" id="GO:0006355">
    <property type="term" value="P:regulation of DNA-templated transcription"/>
    <property type="evidence" value="ECO:0007669"/>
    <property type="project" value="UniProtKB-ARBA"/>
</dbReference>
<dbReference type="InterPro" id="IPR046378">
    <property type="entry name" value="DAXX_histone-bd"/>
</dbReference>
<dbReference type="GO" id="GO:0005634">
    <property type="term" value="C:nucleus"/>
    <property type="evidence" value="ECO:0007669"/>
    <property type="project" value="UniProtKB-SubCell"/>
</dbReference>
<dbReference type="GO" id="GO:0005694">
    <property type="term" value="C:chromosome"/>
    <property type="evidence" value="ECO:0007669"/>
    <property type="project" value="UniProtKB-SubCell"/>
</dbReference>
<name>A0A7E5W4T1_TRINI</name>
<keyword evidence="5" id="KW-0963">Cytoplasm</keyword>
<evidence type="ECO:0000256" key="5">
    <source>
        <dbReference type="ARBA" id="ARBA00022490"/>
    </source>
</evidence>
<proteinExistence type="predicted"/>
<dbReference type="Proteomes" id="UP000322000">
    <property type="component" value="Chromosome 1"/>
</dbReference>
<dbReference type="AlphaFoldDB" id="A0A7E5W4T1"/>
<evidence type="ECO:0000313" key="13">
    <source>
        <dbReference type="Proteomes" id="UP000322000"/>
    </source>
</evidence>
<feature type="compositionally biased region" description="Acidic residues" evidence="11">
    <location>
        <begin position="537"/>
        <end position="547"/>
    </location>
</feature>
<dbReference type="Gene3D" id="1.20.58.2170">
    <property type="match status" value="1"/>
</dbReference>
<dbReference type="InterPro" id="IPR046426">
    <property type="entry name" value="DAXX_histone-bd_sf"/>
</dbReference>
<evidence type="ECO:0000256" key="9">
    <source>
        <dbReference type="ARBA" id="ARBA00023242"/>
    </source>
</evidence>
<dbReference type="GO" id="GO:0005737">
    <property type="term" value="C:cytoplasm"/>
    <property type="evidence" value="ECO:0007669"/>
    <property type="project" value="UniProtKB-SubCell"/>
</dbReference>
<feature type="compositionally biased region" description="Polar residues" evidence="11">
    <location>
        <begin position="589"/>
        <end position="613"/>
    </location>
</feature>
<dbReference type="Gene3D" id="1.10.8.810">
    <property type="entry name" value="Daxx helical bundle domain"/>
    <property type="match status" value="1"/>
</dbReference>
<accession>A0A7E5W4T1</accession>
<sequence length="703" mass="79824">MSDDTVIIDDDDDDTMQISSISPIVAQTIETIDLDESGSDDEVLAITDTSEAINLSKKLDGDILMDQIVHFCLSMENVVGMSRVIKKTLIPLYQDTSIELKNSPSLRKLLRKTLKQLKMDPDHKFLHIKTLCESLKSGRVKRKVPFVTLGKNLKNKDSSKTDNIERTCISNTFHIENAREVNININAYDERLSSKEIDTPRHRNSRTTLRTKNRKTRCKQTYGNIMSTKSLQSTENIEVIDLDNSDTENTISIDHETSHNADADNNNKENKTQEIRTNCNANNLEDDNKKIVTGVRDYDLLIPSTYLEVTREKDNSVEIRELEEEIVKYKSKIAQLEEAEVFDDTKNSPYILCDLYKSKLIHTYKRIAKLKGCRTDIAKRREIRINAKEGRIAGPAKLLEDRLNESIDEEGRVAFPDFFEVQKCVAKYNKESKSCWNRYEIFKRATALFRHCGEALRKNRQKREYQDLLGWLPREVQLEDPAERDPQLLATLEENKLVAQVKEQEILEKYVHMENTIKAGFAGNPLDFELQQSSSDTEIESDNDDDHDQSSFNIGGKPDFQAIFSSSLLNTENNASSLTDEALPTISASADQKSDNASNSNSTLNPVLSSVSPSEGAENSDENTIDTKCGIKTEKYVSRIEFPDTDDSETNVKSEDEIKIKEEPVDVQNMLDELGDNYVSTVFDIDDPFLVIQLSSESSDDET</sequence>
<evidence type="ECO:0000256" key="11">
    <source>
        <dbReference type="SAM" id="MobiDB-lite"/>
    </source>
</evidence>
<evidence type="ECO:0000259" key="12">
    <source>
        <dbReference type="Pfam" id="PF20920"/>
    </source>
</evidence>
<gene>
    <name evidence="14" type="primary">LOC113499097</name>
</gene>